<dbReference type="Proteomes" id="UP000308121">
    <property type="component" value="Unassembled WGS sequence"/>
</dbReference>
<organism evidence="6 7">
    <name type="scientific">Cellulomonas hominis</name>
    <dbReference type="NCBI Taxonomy" id="156981"/>
    <lineage>
        <taxon>Bacteria</taxon>
        <taxon>Bacillati</taxon>
        <taxon>Actinomycetota</taxon>
        <taxon>Actinomycetes</taxon>
        <taxon>Micrococcales</taxon>
        <taxon>Cellulomonadaceae</taxon>
        <taxon>Cellulomonas</taxon>
    </lineage>
</organism>
<dbReference type="AlphaFoldDB" id="A0A7Z8JYT6"/>
<evidence type="ECO:0000256" key="2">
    <source>
        <dbReference type="ARBA" id="ARBA00006739"/>
    </source>
</evidence>
<reference evidence="6 7" key="1">
    <citation type="submission" date="2019-05" db="EMBL/GenBank/DDBJ databases">
        <title>Genome sequence of Cellulomonas hominis strain CS1.</title>
        <authorList>
            <person name="Belmont J."/>
            <person name="Maclea K.S."/>
        </authorList>
    </citation>
    <scope>NUCLEOTIDE SEQUENCE [LARGE SCALE GENOMIC DNA]</scope>
    <source>
        <strain evidence="6 7">CS1</strain>
    </source>
</reference>
<keyword evidence="3" id="KW-0328">Glycosyltransferase</keyword>
<dbReference type="PANTHER" id="PTHR43179:SF12">
    <property type="entry name" value="GALACTOFURANOSYLTRANSFERASE GLFT2"/>
    <property type="match status" value="1"/>
</dbReference>
<comment type="pathway">
    <text evidence="1">Cell wall biogenesis; cell wall polysaccharide biosynthesis.</text>
</comment>
<evidence type="ECO:0000256" key="3">
    <source>
        <dbReference type="ARBA" id="ARBA00022676"/>
    </source>
</evidence>
<comment type="similarity">
    <text evidence="2">Belongs to the glycosyltransferase 2 family.</text>
</comment>
<keyword evidence="4 6" id="KW-0808">Transferase</keyword>
<dbReference type="RefSeq" id="WP_154730792.1">
    <property type="nucleotide sequence ID" value="NZ_SZYE01000197.1"/>
</dbReference>
<evidence type="ECO:0000313" key="6">
    <source>
        <dbReference type="EMBL" id="TKR22365.1"/>
    </source>
</evidence>
<dbReference type="SUPFAM" id="SSF53448">
    <property type="entry name" value="Nucleotide-diphospho-sugar transferases"/>
    <property type="match status" value="1"/>
</dbReference>
<proteinExistence type="inferred from homology"/>
<gene>
    <name evidence="6" type="ORF">FA014_16820</name>
</gene>
<dbReference type="EMBL" id="SZYE01000197">
    <property type="protein sequence ID" value="TKR22365.1"/>
    <property type="molecule type" value="Genomic_DNA"/>
</dbReference>
<dbReference type="Gene3D" id="3.90.550.10">
    <property type="entry name" value="Spore Coat Polysaccharide Biosynthesis Protein SpsA, Chain A"/>
    <property type="match status" value="1"/>
</dbReference>
<evidence type="ECO:0000256" key="1">
    <source>
        <dbReference type="ARBA" id="ARBA00004776"/>
    </source>
</evidence>
<dbReference type="OrthoDB" id="6653642at2"/>
<protein>
    <submittedName>
        <fullName evidence="6">Glycosyltransferase family 2 protein</fullName>
    </submittedName>
</protein>
<evidence type="ECO:0000256" key="4">
    <source>
        <dbReference type="ARBA" id="ARBA00022679"/>
    </source>
</evidence>
<evidence type="ECO:0000313" key="7">
    <source>
        <dbReference type="Proteomes" id="UP000308121"/>
    </source>
</evidence>
<comment type="caution">
    <text evidence="6">The sequence shown here is derived from an EMBL/GenBank/DDBJ whole genome shotgun (WGS) entry which is preliminary data.</text>
</comment>
<sequence length="268" mass="28819">MTGARAVVTLCSAPRVDHLRRQLAAVRRDPATSAVVVWVGDDEPPALDADDVLRVPPGPHGLRLAAARNAGADRAVARGADLLVLLDADCVPGPGLLDRYAAAAAAHPAAVLCGPVTYLPPGAEVDDPAALAAATRPHPARPAPPDGVVQVAHDDEYDLFWSLSFALTARRWADGPRFDEGYEGYGGEDTDFGYALRDAGVPLAWVGGAHAYHQHHPTSSPPWQHLDDVLRNGARFARRWRRWPMEGWLRAFAEAGAVRWDGTAWHRA</sequence>
<accession>A0A7Z8JYT6</accession>
<dbReference type="InterPro" id="IPR001173">
    <property type="entry name" value="Glyco_trans_2-like"/>
</dbReference>
<dbReference type="InterPro" id="IPR029044">
    <property type="entry name" value="Nucleotide-diphossugar_trans"/>
</dbReference>
<dbReference type="PANTHER" id="PTHR43179">
    <property type="entry name" value="RHAMNOSYLTRANSFERASE WBBL"/>
    <property type="match status" value="1"/>
</dbReference>
<feature type="domain" description="Glycosyltransferase 2-like" evidence="5">
    <location>
        <begin position="53"/>
        <end position="117"/>
    </location>
</feature>
<dbReference type="Pfam" id="PF00535">
    <property type="entry name" value="Glycos_transf_2"/>
    <property type="match status" value="1"/>
</dbReference>
<evidence type="ECO:0000259" key="5">
    <source>
        <dbReference type="Pfam" id="PF00535"/>
    </source>
</evidence>
<dbReference type="GO" id="GO:0016757">
    <property type="term" value="F:glycosyltransferase activity"/>
    <property type="evidence" value="ECO:0007669"/>
    <property type="project" value="UniProtKB-KW"/>
</dbReference>
<name>A0A7Z8JYT6_9CELL</name>